<feature type="compositionally biased region" description="Polar residues" evidence="8">
    <location>
        <begin position="158"/>
        <end position="171"/>
    </location>
</feature>
<dbReference type="GO" id="GO:0009893">
    <property type="term" value="P:positive regulation of metabolic process"/>
    <property type="evidence" value="ECO:0007669"/>
    <property type="project" value="UniProtKB-ARBA"/>
</dbReference>
<dbReference type="Pfam" id="PF04082">
    <property type="entry name" value="Fungal_trans"/>
    <property type="match status" value="1"/>
</dbReference>
<evidence type="ECO:0000259" key="9">
    <source>
        <dbReference type="PROSITE" id="PS50048"/>
    </source>
</evidence>
<keyword evidence="11" id="KW-1185">Reference proteome</keyword>
<feature type="compositionally biased region" description="Basic and acidic residues" evidence="8">
    <location>
        <begin position="71"/>
        <end position="82"/>
    </location>
</feature>
<feature type="region of interest" description="Disordered" evidence="8">
    <location>
        <begin position="56"/>
        <end position="106"/>
    </location>
</feature>
<dbReference type="Pfam" id="PF00172">
    <property type="entry name" value="Zn_clus"/>
    <property type="match status" value="1"/>
</dbReference>
<dbReference type="PANTHER" id="PTHR31845">
    <property type="entry name" value="FINGER DOMAIN PROTEIN, PUTATIVE-RELATED"/>
    <property type="match status" value="1"/>
</dbReference>
<dbReference type="Gene3D" id="4.10.240.10">
    <property type="entry name" value="Zn(2)-C6 fungal-type DNA-binding domain"/>
    <property type="match status" value="1"/>
</dbReference>
<dbReference type="PANTHER" id="PTHR31845:SF19">
    <property type="entry name" value="TRANSCRIPTION FACTOR DOMAIN-CONTAINING PROTEIN"/>
    <property type="match status" value="1"/>
</dbReference>
<dbReference type="PROSITE" id="PS50048">
    <property type="entry name" value="ZN2_CY6_FUNGAL_2"/>
    <property type="match status" value="1"/>
</dbReference>
<organism evidence="10 11">
    <name type="scientific">Aspergillus tamarii</name>
    <dbReference type="NCBI Taxonomy" id="41984"/>
    <lineage>
        <taxon>Eukaryota</taxon>
        <taxon>Fungi</taxon>
        <taxon>Dikarya</taxon>
        <taxon>Ascomycota</taxon>
        <taxon>Pezizomycotina</taxon>
        <taxon>Eurotiomycetes</taxon>
        <taxon>Eurotiomycetidae</taxon>
        <taxon>Eurotiales</taxon>
        <taxon>Aspergillaceae</taxon>
        <taxon>Aspergillus</taxon>
        <taxon>Aspergillus subgen. Circumdati</taxon>
    </lineage>
</organism>
<evidence type="ECO:0000256" key="5">
    <source>
        <dbReference type="ARBA" id="ARBA00023125"/>
    </source>
</evidence>
<accession>A0A5N6UEN8</accession>
<sequence>MAPSTATPTDLHRAPAACLACRKAKVRCLISARRDRCDRCIANDVECVFAQAKRARVRTQPYPQRSRPAHRASEDDNRHSVEEVTSTTHITSPSPNGPSSIHQPRLSNRQRPISIESQSQLSQQQQQQQPPVITNAIRARVIAALATLKGKRGAPFSFVTSGDSPTFSVRTGANDGSARDSQPESLEHSQMTPHSLKLSWLLRPLDTDAHRDMNDDDRRLTGMVKMPSYLSSMSLGQTIKDPIEGGMISPSASKALFEFFMIHMNAKWEYILDPKIDTHDDVQRRSSLLFASILFCASKFANYIDGCIISATDPFIQSRLCSLARNLVIRTLAEGDRSIETMQALYLLVCWKDADDDVSYLHSGYAFRILHDLDVEQSDGDGRQVARRRRTWLALYRQDRQQSLFFMRKPSMSQKDEDISLLGDINTWLKMQYVLPSDFVACCSADLRRIQSKLRGLVQQASSIMLPCLLDLMDTELRAWRSKWKNHFDGVNKPQSTDDPSLNPGWYHLTVLVDLWEHSVRLNVASSIFRQSLMASVASCLDVGRQSSNVPVDLDLTTIQQALPPDLPGLTSSIEGAFGTLRHLISFPPEDLRRAPDVVLLLVPNAALFLCLLLCLPGNSSTGPAFQRTAITLIQDITDHIKKAVLSPQDTVALHSAYLDSLVELLNPAMSQCSVEQPDLGIHPSYDVPRMDIGPTRLESEDPALQAARVLADGIGGPNYRTVSNDTMFSLPEKCVNQNLHMQSLANLLDGDLFWEMPPLEPSM</sequence>
<dbReference type="PROSITE" id="PS00463">
    <property type="entry name" value="ZN2_CY6_FUNGAL_1"/>
    <property type="match status" value="1"/>
</dbReference>
<evidence type="ECO:0000256" key="3">
    <source>
        <dbReference type="ARBA" id="ARBA00022833"/>
    </source>
</evidence>
<evidence type="ECO:0000256" key="6">
    <source>
        <dbReference type="ARBA" id="ARBA00023163"/>
    </source>
</evidence>
<dbReference type="CDD" id="cd12148">
    <property type="entry name" value="fungal_TF_MHR"/>
    <property type="match status" value="1"/>
</dbReference>
<dbReference type="AlphaFoldDB" id="A0A5N6UEN8"/>
<keyword evidence="7" id="KW-0539">Nucleus</keyword>
<dbReference type="OrthoDB" id="3163292at2759"/>
<dbReference type="GO" id="GO:0005634">
    <property type="term" value="C:nucleus"/>
    <property type="evidence" value="ECO:0007669"/>
    <property type="project" value="UniProtKB-SubCell"/>
</dbReference>
<keyword evidence="5" id="KW-0238">DNA-binding</keyword>
<name>A0A5N6UEN8_ASPTM</name>
<keyword evidence="2" id="KW-0479">Metal-binding</keyword>
<keyword evidence="6" id="KW-0804">Transcription</keyword>
<dbReference type="GO" id="GO:0000981">
    <property type="term" value="F:DNA-binding transcription factor activity, RNA polymerase II-specific"/>
    <property type="evidence" value="ECO:0007669"/>
    <property type="project" value="InterPro"/>
</dbReference>
<dbReference type="SUPFAM" id="SSF57701">
    <property type="entry name" value="Zn2/Cys6 DNA-binding domain"/>
    <property type="match status" value="1"/>
</dbReference>
<evidence type="ECO:0000256" key="1">
    <source>
        <dbReference type="ARBA" id="ARBA00004123"/>
    </source>
</evidence>
<feature type="compositionally biased region" description="Polar residues" evidence="8">
    <location>
        <begin position="83"/>
        <end position="106"/>
    </location>
</feature>
<dbReference type="EMBL" id="ML738750">
    <property type="protein sequence ID" value="KAE8156691.1"/>
    <property type="molecule type" value="Genomic_DNA"/>
</dbReference>
<keyword evidence="3" id="KW-0862">Zinc</keyword>
<gene>
    <name evidence="10" type="ORF">BDV40DRAFT_305841</name>
</gene>
<evidence type="ECO:0000256" key="7">
    <source>
        <dbReference type="ARBA" id="ARBA00023242"/>
    </source>
</evidence>
<keyword evidence="4" id="KW-0805">Transcription regulation</keyword>
<dbReference type="GO" id="GO:0008270">
    <property type="term" value="F:zinc ion binding"/>
    <property type="evidence" value="ECO:0007669"/>
    <property type="project" value="InterPro"/>
</dbReference>
<dbReference type="InterPro" id="IPR051089">
    <property type="entry name" value="prtT"/>
</dbReference>
<feature type="region of interest" description="Disordered" evidence="8">
    <location>
        <begin position="154"/>
        <end position="192"/>
    </location>
</feature>
<feature type="domain" description="Zn(2)-C6 fungal-type" evidence="9">
    <location>
        <begin position="17"/>
        <end position="49"/>
    </location>
</feature>
<dbReference type="GO" id="GO:0006351">
    <property type="term" value="P:DNA-templated transcription"/>
    <property type="evidence" value="ECO:0007669"/>
    <property type="project" value="InterPro"/>
</dbReference>
<evidence type="ECO:0000256" key="2">
    <source>
        <dbReference type="ARBA" id="ARBA00022723"/>
    </source>
</evidence>
<protein>
    <recommendedName>
        <fullName evidence="9">Zn(2)-C6 fungal-type domain-containing protein</fullName>
    </recommendedName>
</protein>
<proteinExistence type="predicted"/>
<comment type="subcellular location">
    <subcellularLocation>
        <location evidence="1">Nucleus</location>
    </subcellularLocation>
</comment>
<dbReference type="Proteomes" id="UP000326950">
    <property type="component" value="Unassembled WGS sequence"/>
</dbReference>
<dbReference type="CDD" id="cd00067">
    <property type="entry name" value="GAL4"/>
    <property type="match status" value="1"/>
</dbReference>
<evidence type="ECO:0000313" key="10">
    <source>
        <dbReference type="EMBL" id="KAE8156691.1"/>
    </source>
</evidence>
<feature type="compositionally biased region" description="Basic and acidic residues" evidence="8">
    <location>
        <begin position="177"/>
        <end position="187"/>
    </location>
</feature>
<dbReference type="InterPro" id="IPR007219">
    <property type="entry name" value="XnlR_reg_dom"/>
</dbReference>
<reference evidence="10 11" key="1">
    <citation type="submission" date="2019-04" db="EMBL/GenBank/DDBJ databases">
        <title>Friends and foes A comparative genomics study of 23 Aspergillus species from section Flavi.</title>
        <authorList>
            <consortium name="DOE Joint Genome Institute"/>
            <person name="Kjaerbolling I."/>
            <person name="Vesth T."/>
            <person name="Frisvad J.C."/>
            <person name="Nybo J.L."/>
            <person name="Theobald S."/>
            <person name="Kildgaard S."/>
            <person name="Isbrandt T."/>
            <person name="Kuo A."/>
            <person name="Sato A."/>
            <person name="Lyhne E.K."/>
            <person name="Kogle M.E."/>
            <person name="Wiebenga A."/>
            <person name="Kun R.S."/>
            <person name="Lubbers R.J."/>
            <person name="Makela M.R."/>
            <person name="Barry K."/>
            <person name="Chovatia M."/>
            <person name="Clum A."/>
            <person name="Daum C."/>
            <person name="Haridas S."/>
            <person name="He G."/>
            <person name="LaButti K."/>
            <person name="Lipzen A."/>
            <person name="Mondo S."/>
            <person name="Riley R."/>
            <person name="Salamov A."/>
            <person name="Simmons B.A."/>
            <person name="Magnuson J.K."/>
            <person name="Henrissat B."/>
            <person name="Mortensen U.H."/>
            <person name="Larsen T.O."/>
            <person name="Devries R.P."/>
            <person name="Grigoriev I.V."/>
            <person name="Machida M."/>
            <person name="Baker S.E."/>
            <person name="Andersen M.R."/>
        </authorList>
    </citation>
    <scope>NUCLEOTIDE SEQUENCE [LARGE SCALE GENOMIC DNA]</scope>
    <source>
        <strain evidence="10 11">CBS 117626</strain>
    </source>
</reference>
<dbReference type="InterPro" id="IPR001138">
    <property type="entry name" value="Zn2Cys6_DnaBD"/>
</dbReference>
<dbReference type="SMART" id="SM00066">
    <property type="entry name" value="GAL4"/>
    <property type="match status" value="1"/>
</dbReference>
<dbReference type="GO" id="GO:0000976">
    <property type="term" value="F:transcription cis-regulatory region binding"/>
    <property type="evidence" value="ECO:0007669"/>
    <property type="project" value="TreeGrafter"/>
</dbReference>
<evidence type="ECO:0000256" key="8">
    <source>
        <dbReference type="SAM" id="MobiDB-lite"/>
    </source>
</evidence>
<evidence type="ECO:0000256" key="4">
    <source>
        <dbReference type="ARBA" id="ARBA00023015"/>
    </source>
</evidence>
<dbReference type="InterPro" id="IPR036864">
    <property type="entry name" value="Zn2-C6_fun-type_DNA-bd_sf"/>
</dbReference>
<evidence type="ECO:0000313" key="11">
    <source>
        <dbReference type="Proteomes" id="UP000326950"/>
    </source>
</evidence>